<evidence type="ECO:0000313" key="19">
    <source>
        <dbReference type="EMBL" id="EED89819.1"/>
    </source>
</evidence>
<keyword evidence="4" id="KW-0808">Transferase</keyword>
<dbReference type="EC" id="2.3.1.48" evidence="3"/>
<dbReference type="GO" id="GO:0005634">
    <property type="term" value="C:nucleus"/>
    <property type="evidence" value="ECO:0007669"/>
    <property type="project" value="UniProtKB-SubCell"/>
</dbReference>
<dbReference type="SMART" id="SM01250">
    <property type="entry name" value="KAT11"/>
    <property type="match status" value="1"/>
</dbReference>
<dbReference type="GO" id="GO:0031490">
    <property type="term" value="F:chromatin DNA binding"/>
    <property type="evidence" value="ECO:0000318"/>
    <property type="project" value="GO_Central"/>
</dbReference>
<dbReference type="GO" id="GO:0045944">
    <property type="term" value="P:positive regulation of transcription by RNA polymerase II"/>
    <property type="evidence" value="ECO:0000318"/>
    <property type="project" value="GO_Central"/>
</dbReference>
<dbReference type="InterPro" id="IPR031162">
    <property type="entry name" value="CBP_P300_HAT"/>
</dbReference>
<dbReference type="InterPro" id="IPR001487">
    <property type="entry name" value="Bromodomain"/>
</dbReference>
<keyword evidence="12" id="KW-0539">Nucleus</keyword>
<dbReference type="PANTHER" id="PTHR13808:SF1">
    <property type="entry name" value="HISTONE ACETYLTRANSFERASE"/>
    <property type="match status" value="1"/>
</dbReference>
<dbReference type="InterPro" id="IPR019787">
    <property type="entry name" value="Znf_PHD-finger"/>
</dbReference>
<dbReference type="SUPFAM" id="SSF57903">
    <property type="entry name" value="FYVE/PHD zinc finger"/>
    <property type="match status" value="1"/>
</dbReference>
<sequence length="865" mass="99207">MNDDCVISADSEASSVAQKVTSILPSMSIAAIQQHVESLASNGQLTPRLITRKCLPLVRKLYNHEHGWVFKDPVDPVELGIPDYFDIVQHPMDLALVETKLENGVYKDLDSFERDTKLVFENAILFNGEKNDVGGMAKQLLFMFDEDLKAVMKGMGLVHKSEKEEPKKKDDTSCTLCGNHRRLFEPTTLYCSGQCGMQKIRRNASYYTDRYRQNQWCEKCFDVLMEEKPVLLDDGKETKKSLLVKMKNDSTPEEKWVQCDNCHNWAHQICALFNEVQSSNAFTCPKCFLKQQDRATSPELTSFKDAAALPQCKLSTVIEEGLATTLSVEYEKIAKERGCTVAQVEKAEGLCVRVVSSLEKKHKVRDEMLGRYSKKGYPSEFPVTSKCILLFQKIHGVDVLLFGMYVYEYGDKCAAPNRRRVYISYLDSVQYLEPSSYRTTTYQSIIVEYLRYARMRGFHTAHIWSCPPSKGDEYIFYCHPSSQLVPKDDMLCAWYIETLKKAQDQGIVLETRTIYDEYFKNNGINSENGEPFDPMSLPYFEGDYIPGEIEKIIRDFNKDENLREETKLKELKSAPAPTAHKKEGNRKGTRSNPGELVNQDRDKVMIRLDLALAKMKQNFIVAQLLSDDFIKAVEKGHDVSSWIEDIEPHEVKQPKQVGKNPCVLDAPTDMSDKMSADGKDGDATKTPASLVIGNTIDEDPLMEQEFIDTRLQFLNYCQKNNLQFDELRRAKHTTMMLLCNLHNPRAEREQQVKVHLQIIAHASCCNGPPACMSTNCRRMKQLFSHVRGCEITYKRGCKMCVRLFMLLTKHARDCDSAGSCAIPFCDRIRERNRRMLRQQQLMDDRRRNAQNDRHREEEDDAQARV</sequence>
<evidence type="ECO:0000313" key="20">
    <source>
        <dbReference type="Proteomes" id="UP000001449"/>
    </source>
</evidence>
<evidence type="ECO:0000259" key="17">
    <source>
        <dbReference type="PROSITE" id="PS50134"/>
    </source>
</evidence>
<evidence type="ECO:0000259" key="18">
    <source>
        <dbReference type="PROSITE" id="PS51727"/>
    </source>
</evidence>
<dbReference type="InterPro" id="IPR038547">
    <property type="entry name" value="RING_CBP-p300_sf"/>
</dbReference>
<dbReference type="Gene3D" id="2.10.110.40">
    <property type="match status" value="1"/>
</dbReference>
<dbReference type="InterPro" id="IPR011011">
    <property type="entry name" value="Znf_FYVE_PHD"/>
</dbReference>
<comment type="subcellular location">
    <subcellularLocation>
        <location evidence="2">Nucleus</location>
    </subcellularLocation>
</comment>
<dbReference type="GO" id="GO:0003713">
    <property type="term" value="F:transcription coactivator activity"/>
    <property type="evidence" value="ECO:0000318"/>
    <property type="project" value="GO_Central"/>
</dbReference>
<dbReference type="SUPFAM" id="SSF47370">
    <property type="entry name" value="Bromodomain"/>
    <property type="match status" value="1"/>
</dbReference>
<evidence type="ECO:0000256" key="2">
    <source>
        <dbReference type="ARBA" id="ARBA00004123"/>
    </source>
</evidence>
<keyword evidence="8" id="KW-0156">Chromatin regulator</keyword>
<feature type="domain" description="TAZ-type" evidence="17">
    <location>
        <begin position="745"/>
        <end position="828"/>
    </location>
</feature>
<gene>
    <name evidence="19" type="primary">ZFP16</name>
    <name evidence="19" type="ORF">THAPSDRAFT_269496</name>
</gene>
<dbReference type="PROSITE" id="PS50014">
    <property type="entry name" value="BROMODOMAIN_2"/>
    <property type="match status" value="1"/>
</dbReference>
<dbReference type="Pfam" id="PF02135">
    <property type="entry name" value="zf-TAZ"/>
    <property type="match status" value="1"/>
</dbReference>
<feature type="domain" description="CBP/p300-type HAT" evidence="18">
    <location>
        <begin position="303"/>
        <end position="746"/>
    </location>
</feature>
<keyword evidence="6" id="KW-0863">Zinc-finger</keyword>
<proteinExistence type="predicted"/>
<dbReference type="GeneID" id="7445864"/>
<comment type="catalytic activity">
    <reaction evidence="13">
        <text>L-lysyl-[protein] + acetyl-CoA = N(6)-acetyl-L-lysyl-[protein] + CoA + H(+)</text>
        <dbReference type="Rhea" id="RHEA:45948"/>
        <dbReference type="Rhea" id="RHEA-COMP:9752"/>
        <dbReference type="Rhea" id="RHEA-COMP:10731"/>
        <dbReference type="ChEBI" id="CHEBI:15378"/>
        <dbReference type="ChEBI" id="CHEBI:29969"/>
        <dbReference type="ChEBI" id="CHEBI:57287"/>
        <dbReference type="ChEBI" id="CHEBI:57288"/>
        <dbReference type="ChEBI" id="CHEBI:61930"/>
        <dbReference type="EC" id="2.3.1.48"/>
    </reaction>
</comment>
<dbReference type="KEGG" id="tps:THAPSDRAFT_269496"/>
<dbReference type="InterPro" id="IPR001965">
    <property type="entry name" value="Znf_PHD"/>
</dbReference>
<dbReference type="PROSITE" id="PS00633">
    <property type="entry name" value="BROMODOMAIN_1"/>
    <property type="match status" value="1"/>
</dbReference>
<feature type="compositionally biased region" description="Basic and acidic residues" evidence="15">
    <location>
        <begin position="842"/>
        <end position="865"/>
    </location>
</feature>
<keyword evidence="7" id="KW-0862">Zinc</keyword>
<keyword evidence="11" id="KW-0804">Transcription</keyword>
<dbReference type="eggNOG" id="KOG1778">
    <property type="taxonomic scope" value="Eukaryota"/>
</dbReference>
<dbReference type="PROSITE" id="PS50134">
    <property type="entry name" value="ZF_TAZ"/>
    <property type="match status" value="1"/>
</dbReference>
<keyword evidence="10 14" id="KW-0103">Bromodomain</keyword>
<evidence type="ECO:0000256" key="11">
    <source>
        <dbReference type="ARBA" id="ARBA00023163"/>
    </source>
</evidence>
<dbReference type="SMART" id="SM00297">
    <property type="entry name" value="BROMO"/>
    <property type="match status" value="1"/>
</dbReference>
<feature type="region of interest" description="Disordered" evidence="15">
    <location>
        <begin position="566"/>
        <end position="598"/>
    </location>
</feature>
<reference evidence="19 20" key="1">
    <citation type="journal article" date="2004" name="Science">
        <title>The genome of the diatom Thalassiosira pseudonana: ecology, evolution, and metabolism.</title>
        <authorList>
            <person name="Armbrust E.V."/>
            <person name="Berges J.A."/>
            <person name="Bowler C."/>
            <person name="Green B.R."/>
            <person name="Martinez D."/>
            <person name="Putnam N.H."/>
            <person name="Zhou S."/>
            <person name="Allen A.E."/>
            <person name="Apt K.E."/>
            <person name="Bechner M."/>
            <person name="Brzezinski M.A."/>
            <person name="Chaal B.K."/>
            <person name="Chiovitti A."/>
            <person name="Davis A.K."/>
            <person name="Demarest M.S."/>
            <person name="Detter J.C."/>
            <person name="Glavina T."/>
            <person name="Goodstein D."/>
            <person name="Hadi M.Z."/>
            <person name="Hellsten U."/>
            <person name="Hildebrand M."/>
            <person name="Jenkins B.D."/>
            <person name="Jurka J."/>
            <person name="Kapitonov V.V."/>
            <person name="Kroger N."/>
            <person name="Lau W.W."/>
            <person name="Lane T.W."/>
            <person name="Larimer F.W."/>
            <person name="Lippmeier J.C."/>
            <person name="Lucas S."/>
            <person name="Medina M."/>
            <person name="Montsant A."/>
            <person name="Obornik M."/>
            <person name="Parker M.S."/>
            <person name="Palenik B."/>
            <person name="Pazour G.J."/>
            <person name="Richardson P.M."/>
            <person name="Rynearson T.A."/>
            <person name="Saito M.A."/>
            <person name="Schwartz D.C."/>
            <person name="Thamatrakoln K."/>
            <person name="Valentin K."/>
            <person name="Vardi A."/>
            <person name="Wilkerson F.P."/>
            <person name="Rokhsar D.S."/>
        </authorList>
    </citation>
    <scope>NUCLEOTIDE SEQUENCE [LARGE SCALE GENOMIC DNA]</scope>
    <source>
        <strain evidence="19 20">CCMP1335</strain>
    </source>
</reference>
<dbReference type="Pfam" id="PF00439">
    <property type="entry name" value="Bromodomain"/>
    <property type="match status" value="1"/>
</dbReference>
<keyword evidence="20" id="KW-1185">Reference proteome</keyword>
<dbReference type="GO" id="GO:0004402">
    <property type="term" value="F:histone acetyltransferase activity"/>
    <property type="evidence" value="ECO:0000318"/>
    <property type="project" value="GO_Central"/>
</dbReference>
<comment type="function">
    <text evidence="1">Acetyltransferase enzyme. Acetylates histones, giving a specific tag for transcriptional activation.</text>
</comment>
<dbReference type="InterPro" id="IPR018359">
    <property type="entry name" value="Bromodomain_CS"/>
</dbReference>
<dbReference type="GO" id="GO:0008270">
    <property type="term" value="F:zinc ion binding"/>
    <property type="evidence" value="ECO:0007669"/>
    <property type="project" value="UniProtKB-KW"/>
</dbReference>
<name>B8C9A0_THAPS</name>
<dbReference type="PRINTS" id="PR00503">
    <property type="entry name" value="BROMODOMAIN"/>
</dbReference>
<evidence type="ECO:0000256" key="13">
    <source>
        <dbReference type="ARBA" id="ARBA00048017"/>
    </source>
</evidence>
<dbReference type="STRING" id="35128.B8C9A0"/>
<dbReference type="Pfam" id="PF00628">
    <property type="entry name" value="PHD"/>
    <property type="match status" value="1"/>
</dbReference>
<evidence type="ECO:0000259" key="16">
    <source>
        <dbReference type="PROSITE" id="PS50014"/>
    </source>
</evidence>
<dbReference type="SUPFAM" id="SSF57933">
    <property type="entry name" value="TAZ domain"/>
    <property type="match status" value="1"/>
</dbReference>
<organism evidence="19 20">
    <name type="scientific">Thalassiosira pseudonana</name>
    <name type="common">Marine diatom</name>
    <name type="synonym">Cyclotella nana</name>
    <dbReference type="NCBI Taxonomy" id="35128"/>
    <lineage>
        <taxon>Eukaryota</taxon>
        <taxon>Sar</taxon>
        <taxon>Stramenopiles</taxon>
        <taxon>Ochrophyta</taxon>
        <taxon>Bacillariophyta</taxon>
        <taxon>Coscinodiscophyceae</taxon>
        <taxon>Thalassiosirophycidae</taxon>
        <taxon>Thalassiosirales</taxon>
        <taxon>Thalassiosiraceae</taxon>
        <taxon>Thalassiosira</taxon>
    </lineage>
</organism>
<dbReference type="Gene3D" id="3.30.40.10">
    <property type="entry name" value="Zinc/RING finger domain, C3HC4 (zinc finger)"/>
    <property type="match status" value="1"/>
</dbReference>
<keyword evidence="9" id="KW-0805">Transcription regulation</keyword>
<dbReference type="HOGENOM" id="CLU_318756_0_0_1"/>
<feature type="region of interest" description="Disordered" evidence="15">
    <location>
        <begin position="837"/>
        <end position="865"/>
    </location>
</feature>
<evidence type="ECO:0000256" key="3">
    <source>
        <dbReference type="ARBA" id="ARBA00013184"/>
    </source>
</evidence>
<accession>B8C9A0</accession>
<dbReference type="PROSITE" id="PS51727">
    <property type="entry name" value="CBP_P300_HAT"/>
    <property type="match status" value="1"/>
</dbReference>
<dbReference type="Proteomes" id="UP000001449">
    <property type="component" value="Chromosome 10"/>
</dbReference>
<dbReference type="Gene3D" id="1.20.920.10">
    <property type="entry name" value="Bromodomain-like"/>
    <property type="match status" value="1"/>
</dbReference>
<dbReference type="Pfam" id="PF08214">
    <property type="entry name" value="HAT_KAT11"/>
    <property type="match status" value="1"/>
</dbReference>
<dbReference type="InterPro" id="IPR013178">
    <property type="entry name" value="Histone_AcTrfase_Rtt109/CBP"/>
</dbReference>
<evidence type="ECO:0000256" key="5">
    <source>
        <dbReference type="ARBA" id="ARBA00022723"/>
    </source>
</evidence>
<evidence type="ECO:0000256" key="4">
    <source>
        <dbReference type="ARBA" id="ARBA00022679"/>
    </source>
</evidence>
<dbReference type="PANTHER" id="PTHR13808">
    <property type="entry name" value="CBP/P300-RELATED"/>
    <property type="match status" value="1"/>
</dbReference>
<evidence type="ECO:0000256" key="14">
    <source>
        <dbReference type="PROSITE-ProRule" id="PRU00035"/>
    </source>
</evidence>
<dbReference type="EMBL" id="CM000646">
    <property type="protein sequence ID" value="EED89819.1"/>
    <property type="molecule type" value="Genomic_DNA"/>
</dbReference>
<evidence type="ECO:0000256" key="1">
    <source>
        <dbReference type="ARBA" id="ARBA00002581"/>
    </source>
</evidence>
<protein>
    <recommendedName>
        <fullName evidence="3">histone acetyltransferase</fullName>
        <ecNumber evidence="3">2.3.1.48</ecNumber>
    </recommendedName>
</protein>
<feature type="domain" description="Bromo" evidence="16">
    <location>
        <begin position="62"/>
        <end position="134"/>
    </location>
</feature>
<dbReference type="GO" id="GO:0005667">
    <property type="term" value="C:transcription regulator complex"/>
    <property type="evidence" value="ECO:0000318"/>
    <property type="project" value="GO_Central"/>
</dbReference>
<evidence type="ECO:0000256" key="10">
    <source>
        <dbReference type="ARBA" id="ARBA00023117"/>
    </source>
</evidence>
<dbReference type="PaxDb" id="35128-Thaps269496"/>
<dbReference type="InterPro" id="IPR036427">
    <property type="entry name" value="Bromodomain-like_sf"/>
</dbReference>
<dbReference type="InterPro" id="IPR000197">
    <property type="entry name" value="Znf_TAZ"/>
</dbReference>
<keyword evidence="5" id="KW-0479">Metal-binding</keyword>
<dbReference type="GO" id="GO:0000123">
    <property type="term" value="C:histone acetyltransferase complex"/>
    <property type="evidence" value="ECO:0000318"/>
    <property type="project" value="GO_Central"/>
</dbReference>
<dbReference type="eggNOG" id="KOG1474">
    <property type="taxonomic scope" value="Eukaryota"/>
</dbReference>
<evidence type="ECO:0000256" key="8">
    <source>
        <dbReference type="ARBA" id="ARBA00022853"/>
    </source>
</evidence>
<evidence type="ECO:0000256" key="9">
    <source>
        <dbReference type="ARBA" id="ARBA00023015"/>
    </source>
</evidence>
<evidence type="ECO:0000256" key="7">
    <source>
        <dbReference type="ARBA" id="ARBA00022833"/>
    </source>
</evidence>
<dbReference type="AlphaFoldDB" id="B8C9A0"/>
<dbReference type="Gene3D" id="1.20.1020.10">
    <property type="entry name" value="TAZ domain"/>
    <property type="match status" value="1"/>
</dbReference>
<dbReference type="SMART" id="SM00551">
    <property type="entry name" value="ZnF_TAZ"/>
    <property type="match status" value="1"/>
</dbReference>
<evidence type="ECO:0000256" key="6">
    <source>
        <dbReference type="ARBA" id="ARBA00022771"/>
    </source>
</evidence>
<dbReference type="InterPro" id="IPR013083">
    <property type="entry name" value="Znf_RING/FYVE/PHD"/>
</dbReference>
<dbReference type="RefSeq" id="XP_002292623.1">
    <property type="nucleotide sequence ID" value="XM_002292587.1"/>
</dbReference>
<dbReference type="InterPro" id="IPR035898">
    <property type="entry name" value="TAZ_dom_sf"/>
</dbReference>
<dbReference type="InParanoid" id="B8C9A0"/>
<reference evidence="19 20" key="2">
    <citation type="journal article" date="2008" name="Nature">
        <title>The Phaeodactylum genome reveals the evolutionary history of diatom genomes.</title>
        <authorList>
            <person name="Bowler C."/>
            <person name="Allen A.E."/>
            <person name="Badger J.H."/>
            <person name="Grimwood J."/>
            <person name="Jabbari K."/>
            <person name="Kuo A."/>
            <person name="Maheswari U."/>
            <person name="Martens C."/>
            <person name="Maumus F."/>
            <person name="Otillar R.P."/>
            <person name="Rayko E."/>
            <person name="Salamov A."/>
            <person name="Vandepoele K."/>
            <person name="Beszteri B."/>
            <person name="Gruber A."/>
            <person name="Heijde M."/>
            <person name="Katinka M."/>
            <person name="Mock T."/>
            <person name="Valentin K."/>
            <person name="Verret F."/>
            <person name="Berges J.A."/>
            <person name="Brownlee C."/>
            <person name="Cadoret J.P."/>
            <person name="Chiovitti A."/>
            <person name="Choi C.J."/>
            <person name="Coesel S."/>
            <person name="De Martino A."/>
            <person name="Detter J.C."/>
            <person name="Durkin C."/>
            <person name="Falciatore A."/>
            <person name="Fournet J."/>
            <person name="Haruta M."/>
            <person name="Huysman M.J."/>
            <person name="Jenkins B.D."/>
            <person name="Jiroutova K."/>
            <person name="Jorgensen R.E."/>
            <person name="Joubert Y."/>
            <person name="Kaplan A."/>
            <person name="Kroger N."/>
            <person name="Kroth P.G."/>
            <person name="La Roche J."/>
            <person name="Lindquist E."/>
            <person name="Lommer M."/>
            <person name="Martin-Jezequel V."/>
            <person name="Lopez P.J."/>
            <person name="Lucas S."/>
            <person name="Mangogna M."/>
            <person name="McGinnis K."/>
            <person name="Medlin L.K."/>
            <person name="Montsant A."/>
            <person name="Oudot-Le Secq M.P."/>
            <person name="Napoli C."/>
            <person name="Obornik M."/>
            <person name="Parker M.S."/>
            <person name="Petit J.L."/>
            <person name="Porcel B.M."/>
            <person name="Poulsen N."/>
            <person name="Robison M."/>
            <person name="Rychlewski L."/>
            <person name="Rynearson T.A."/>
            <person name="Schmutz J."/>
            <person name="Shapiro H."/>
            <person name="Siaut M."/>
            <person name="Stanley M."/>
            <person name="Sussman M.R."/>
            <person name="Taylor A.R."/>
            <person name="Vardi A."/>
            <person name="von Dassow P."/>
            <person name="Vyverman W."/>
            <person name="Willis A."/>
            <person name="Wyrwicz L.S."/>
            <person name="Rokhsar D.S."/>
            <person name="Weissenbach J."/>
            <person name="Armbrust E.V."/>
            <person name="Green B.R."/>
            <person name="Van de Peer Y."/>
            <person name="Grigoriev I.V."/>
        </authorList>
    </citation>
    <scope>NUCLEOTIDE SEQUENCE [LARGE SCALE GENOMIC DNA]</scope>
    <source>
        <strain evidence="19 20">CCMP1335</strain>
    </source>
</reference>
<evidence type="ECO:0000256" key="12">
    <source>
        <dbReference type="ARBA" id="ARBA00023242"/>
    </source>
</evidence>
<evidence type="ECO:0000256" key="15">
    <source>
        <dbReference type="SAM" id="MobiDB-lite"/>
    </source>
</evidence>
<dbReference type="SMART" id="SM00249">
    <property type="entry name" value="PHD"/>
    <property type="match status" value="1"/>
</dbReference>